<proteinExistence type="predicted"/>
<reference evidence="1" key="1">
    <citation type="submission" date="2014-09" db="EMBL/GenBank/DDBJ databases">
        <authorList>
            <person name="Magalhaes I.L.F."/>
            <person name="Oliveira U."/>
            <person name="Santos F.R."/>
            <person name="Vidigal T.H.D.A."/>
            <person name="Brescovit A.D."/>
            <person name="Santos A.J."/>
        </authorList>
    </citation>
    <scope>NUCLEOTIDE SEQUENCE</scope>
    <source>
        <tissue evidence="1">Shoot tissue taken approximately 20 cm above the soil surface</tissue>
    </source>
</reference>
<name>A0A0A9BA72_ARUDO</name>
<protein>
    <submittedName>
        <fullName evidence="1">Uncharacterized protein</fullName>
    </submittedName>
</protein>
<dbReference type="EMBL" id="GBRH01237011">
    <property type="protein sequence ID" value="JAD60884.1"/>
    <property type="molecule type" value="Transcribed_RNA"/>
</dbReference>
<dbReference type="AlphaFoldDB" id="A0A0A9BA72"/>
<organism evidence="1">
    <name type="scientific">Arundo donax</name>
    <name type="common">Giant reed</name>
    <name type="synonym">Donax arundinaceus</name>
    <dbReference type="NCBI Taxonomy" id="35708"/>
    <lineage>
        <taxon>Eukaryota</taxon>
        <taxon>Viridiplantae</taxon>
        <taxon>Streptophyta</taxon>
        <taxon>Embryophyta</taxon>
        <taxon>Tracheophyta</taxon>
        <taxon>Spermatophyta</taxon>
        <taxon>Magnoliopsida</taxon>
        <taxon>Liliopsida</taxon>
        <taxon>Poales</taxon>
        <taxon>Poaceae</taxon>
        <taxon>PACMAD clade</taxon>
        <taxon>Arundinoideae</taxon>
        <taxon>Arundineae</taxon>
        <taxon>Arundo</taxon>
    </lineage>
</organism>
<reference evidence="1" key="2">
    <citation type="journal article" date="2015" name="Data Brief">
        <title>Shoot transcriptome of the giant reed, Arundo donax.</title>
        <authorList>
            <person name="Barrero R.A."/>
            <person name="Guerrero F.D."/>
            <person name="Moolhuijzen P."/>
            <person name="Goolsby J.A."/>
            <person name="Tidwell J."/>
            <person name="Bellgard S.E."/>
            <person name="Bellgard M.I."/>
        </authorList>
    </citation>
    <scope>NUCLEOTIDE SEQUENCE</scope>
    <source>
        <tissue evidence="1">Shoot tissue taken approximately 20 cm above the soil surface</tissue>
    </source>
</reference>
<evidence type="ECO:0000313" key="1">
    <source>
        <dbReference type="EMBL" id="JAD60884.1"/>
    </source>
</evidence>
<sequence length="28" mass="3500">MSRLLSEQWHSYRKFHFTKLGLEKICNF</sequence>
<accession>A0A0A9BA72</accession>